<gene>
    <name evidence="1" type="ORF">NCTC10661_00219</name>
</gene>
<dbReference type="EMBL" id="UARD01000001">
    <property type="protein sequence ID" value="SPV11624.1"/>
    <property type="molecule type" value="Genomic_DNA"/>
</dbReference>
<dbReference type="Proteomes" id="UP000250416">
    <property type="component" value="Unassembled WGS sequence"/>
</dbReference>
<accession>A0AAE8N9G2</accession>
<evidence type="ECO:0000313" key="1">
    <source>
        <dbReference type="EMBL" id="SPV11624.1"/>
    </source>
</evidence>
<protein>
    <submittedName>
        <fullName evidence="1">Uncharacterized protein</fullName>
    </submittedName>
</protein>
<dbReference type="AlphaFoldDB" id="A0AAE8N9G2"/>
<proteinExistence type="predicted"/>
<organism evidence="1 2">
    <name type="scientific">Burkholderia cepacia</name>
    <name type="common">Pseudomonas cepacia</name>
    <dbReference type="NCBI Taxonomy" id="292"/>
    <lineage>
        <taxon>Bacteria</taxon>
        <taxon>Pseudomonadati</taxon>
        <taxon>Pseudomonadota</taxon>
        <taxon>Betaproteobacteria</taxon>
        <taxon>Burkholderiales</taxon>
        <taxon>Burkholderiaceae</taxon>
        <taxon>Burkholderia</taxon>
        <taxon>Burkholderia cepacia complex</taxon>
    </lineage>
</organism>
<name>A0AAE8N9G2_BURCE</name>
<sequence length="91" mass="9955">MTDNEINDTFKSIAIALEMQRARSDVLSLVVKHTLLSLPQAAPLIEKITRSLSYTGTHALFSPETNDAYTAAFDAEVQAISSWLPPQKHGA</sequence>
<dbReference type="RefSeq" id="WP_111996833.1">
    <property type="nucleotide sequence ID" value="NZ_UARD01000001.1"/>
</dbReference>
<reference evidence="1 2" key="1">
    <citation type="submission" date="2018-06" db="EMBL/GenBank/DDBJ databases">
        <authorList>
            <consortium name="Pathogen Informatics"/>
            <person name="Doyle S."/>
        </authorList>
    </citation>
    <scope>NUCLEOTIDE SEQUENCE [LARGE SCALE GENOMIC DNA]</scope>
    <source>
        <strain evidence="1 2">NCTC10661</strain>
    </source>
</reference>
<evidence type="ECO:0000313" key="2">
    <source>
        <dbReference type="Proteomes" id="UP000250416"/>
    </source>
</evidence>
<comment type="caution">
    <text evidence="1">The sequence shown here is derived from an EMBL/GenBank/DDBJ whole genome shotgun (WGS) entry which is preliminary data.</text>
</comment>